<dbReference type="EMBL" id="QLMI01000001">
    <property type="protein sequence ID" value="RAK25379.1"/>
    <property type="molecule type" value="Genomic_DNA"/>
</dbReference>
<name>A0A327Z4R3_9FLAO</name>
<accession>A0A327Z4R3</accession>
<evidence type="ECO:0000313" key="1">
    <source>
        <dbReference type="EMBL" id="RAK25379.1"/>
    </source>
</evidence>
<gene>
    <name evidence="1" type="ORF">B0I03_101555</name>
</gene>
<organism evidence="1 2">
    <name type="scientific">Flavobacterium aquaticum</name>
    <dbReference type="NCBI Taxonomy" id="1236486"/>
    <lineage>
        <taxon>Bacteria</taxon>
        <taxon>Pseudomonadati</taxon>
        <taxon>Bacteroidota</taxon>
        <taxon>Flavobacteriia</taxon>
        <taxon>Flavobacteriales</taxon>
        <taxon>Flavobacteriaceae</taxon>
        <taxon>Flavobacterium</taxon>
    </lineage>
</organism>
<proteinExistence type="predicted"/>
<protein>
    <submittedName>
        <fullName evidence="1">Uncharacterized protein</fullName>
    </submittedName>
</protein>
<reference evidence="1 2" key="1">
    <citation type="submission" date="2018-06" db="EMBL/GenBank/DDBJ databases">
        <title>Genomic Encyclopedia of Type Strains, Phase III (KMG-III): the genomes of soil and plant-associated and newly described type strains.</title>
        <authorList>
            <person name="Whitman W."/>
        </authorList>
    </citation>
    <scope>NUCLEOTIDE SEQUENCE [LARGE SCALE GENOMIC DNA]</scope>
    <source>
        <strain evidence="1 2">CGMCC 1.12398</strain>
    </source>
</reference>
<sequence>MVSFKECKKILNKKGVKYSDENIKEIKELLEFYAKLTVEEFYKKHNYEKSSHNVSGK</sequence>
<comment type="caution">
    <text evidence="1">The sequence shown here is derived from an EMBL/GenBank/DDBJ whole genome shotgun (WGS) entry which is preliminary data.</text>
</comment>
<dbReference type="Proteomes" id="UP000249620">
    <property type="component" value="Unassembled WGS sequence"/>
</dbReference>
<keyword evidence="2" id="KW-1185">Reference proteome</keyword>
<dbReference type="AlphaFoldDB" id="A0A327Z4R3"/>
<evidence type="ECO:0000313" key="2">
    <source>
        <dbReference type="Proteomes" id="UP000249620"/>
    </source>
</evidence>